<protein>
    <recommendedName>
        <fullName evidence="4">NlpE N-terminal domain-containing protein</fullName>
    </recommendedName>
</protein>
<gene>
    <name evidence="2" type="ORF">CSC78_03660</name>
</gene>
<dbReference type="InterPro" id="IPR007298">
    <property type="entry name" value="Cu-R_lipoprotein_NlpE"/>
</dbReference>
<evidence type="ECO:0008006" key="4">
    <source>
        <dbReference type="Google" id="ProtNLM"/>
    </source>
</evidence>
<dbReference type="EMBL" id="PDWW01000003">
    <property type="protein sequence ID" value="KAF1726661.1"/>
    <property type="molecule type" value="Genomic_DNA"/>
</dbReference>
<evidence type="ECO:0000256" key="1">
    <source>
        <dbReference type="SAM" id="SignalP"/>
    </source>
</evidence>
<keyword evidence="3" id="KW-1185">Reference proteome</keyword>
<evidence type="ECO:0000313" key="3">
    <source>
        <dbReference type="Proteomes" id="UP000781710"/>
    </source>
</evidence>
<feature type="signal peptide" evidence="1">
    <location>
        <begin position="1"/>
        <end position="18"/>
    </location>
</feature>
<comment type="caution">
    <text evidence="2">The sequence shown here is derived from an EMBL/GenBank/DDBJ whole genome shotgun (WGS) entry which is preliminary data.</text>
</comment>
<dbReference type="Gene3D" id="2.40.128.640">
    <property type="match status" value="1"/>
</dbReference>
<dbReference type="Pfam" id="PF04170">
    <property type="entry name" value="NlpE"/>
    <property type="match status" value="1"/>
</dbReference>
<dbReference type="Proteomes" id="UP000781710">
    <property type="component" value="Unassembled WGS sequence"/>
</dbReference>
<evidence type="ECO:0000313" key="2">
    <source>
        <dbReference type="EMBL" id="KAF1726661.1"/>
    </source>
</evidence>
<proteinExistence type="predicted"/>
<dbReference type="RefSeq" id="WP_162336560.1">
    <property type="nucleotide sequence ID" value="NZ_BOUK01000003.1"/>
</dbReference>
<name>A0ABQ6ZKD9_9GAMM</name>
<organism evidence="2 3">
    <name type="scientific">Pseudoxanthomonas japonensis</name>
    <dbReference type="NCBI Taxonomy" id="69284"/>
    <lineage>
        <taxon>Bacteria</taxon>
        <taxon>Pseudomonadati</taxon>
        <taxon>Pseudomonadota</taxon>
        <taxon>Gammaproteobacteria</taxon>
        <taxon>Lysobacterales</taxon>
        <taxon>Lysobacteraceae</taxon>
        <taxon>Pseudoxanthomonas</taxon>
    </lineage>
</organism>
<accession>A0ABQ6ZKD9</accession>
<sequence>MKWLFALPVCSMPLVVVAANPTPEAFAGQFFGTMKDRACASQDALLSLQADGHYALQMHCQDDLQATPVSRGRWSVTWNGTCVQLTPDDVPAQPLEFAIHDDDLLVQTTGSCIEPIEDPRGRTLRRALDDTGND</sequence>
<feature type="chain" id="PRO_5045516034" description="NlpE N-terminal domain-containing protein" evidence="1">
    <location>
        <begin position="19"/>
        <end position="134"/>
    </location>
</feature>
<keyword evidence="1" id="KW-0732">Signal</keyword>
<reference evidence="2 3" key="1">
    <citation type="submission" date="2017-10" db="EMBL/GenBank/DDBJ databases">
        <title>Whole genome sequencing of members of genus Pseudoxanthomonas.</title>
        <authorList>
            <person name="Kumar S."/>
            <person name="Bansal K."/>
            <person name="Kaur A."/>
            <person name="Patil P."/>
            <person name="Sharma S."/>
            <person name="Patil P.B."/>
        </authorList>
    </citation>
    <scope>NUCLEOTIDE SEQUENCE [LARGE SCALE GENOMIC DNA]</scope>
    <source>
        <strain evidence="2 3">DSM 17109</strain>
    </source>
</reference>